<dbReference type="InterPro" id="IPR027417">
    <property type="entry name" value="P-loop_NTPase"/>
</dbReference>
<sequence>MLARPPYGRRVGNQRISAWVPPGGREPQVPSDKSSDDVVALVRLWSSWAGEGVNERHWRDLLEQAQPVRGLRTVPACSGRPVREFTDPFGLEVHEAIDGGGAPGLPLLPLYVGRQHDRWLADVVNGVVARSGRQPAGTLAVLVGESSTGKTRACWEALNLLPPDWRLVLPLVPSPAEALIAALDGITPRTVLWLDEIHRFLNGDRGEQAAAHLQEVLNDPRRGPLLVLGTTWPALWTALVKPPRGDGDRGDPHAQARALLNRKHCRVPDTFEDTDLPELRHLAATDLRLQEALEQGEPGRITQYLAGGRALVDRYETATALQRALIESAMDARRLGHDMPLPRILLEASIRHYLSADQYDSVTDGDIEHALAELNEPARGTRGPLTPVVLREPGGPRVLTGNVRLADYLDQYGRKERRTKVPSAGLWDALVDHAARDSLTPLAEAARDRGHLRIALRLLAAGVEARVPGAAMAAAQFLEEEQRQDEALLWCLPLAEAGEVAAMSQVAGLMEATRPDEAAAWHQKAAEAGESRGWIYAGLLLRETGKIQEAESCFRRAADAGVHDGHEELARLLQRVGRTEEAFVHFRKVAEASGGYAVAETAALMRERGDRGDTVLEWLLNRAAEEGRRASVRMPWAEHELYRHLAMDAPLRSRLWSLVDQEGQDEAGRRTLTALLGCAEWFAKYDSRQKDTNAPEVLRQQGRLAEALALYRKEADAGRRDAAAHVASLHEQLGRPSEALAWYQRAAEGGDRKAFSQIARLMTAAAGPEETFDWMKSCADRHGEKGDPDPRSDVAELLRTAGRTDEALAWLCRASRAGDPYAWRQYTELLEAAGRTEDAQRMRRYGWEPSGEISKPWSAAPSADQRPSRVRPAGD</sequence>
<dbReference type="Gene3D" id="1.25.40.10">
    <property type="entry name" value="Tetratricopeptide repeat domain"/>
    <property type="match status" value="2"/>
</dbReference>
<protein>
    <recommendedName>
        <fullName evidence="4">Tetratricopeptide repeat protein</fullName>
    </recommendedName>
</protein>
<dbReference type="Proteomes" id="UP001596065">
    <property type="component" value="Unassembled WGS sequence"/>
</dbReference>
<dbReference type="SUPFAM" id="SSF52540">
    <property type="entry name" value="P-loop containing nucleoside triphosphate hydrolases"/>
    <property type="match status" value="1"/>
</dbReference>
<evidence type="ECO:0008006" key="4">
    <source>
        <dbReference type="Google" id="ProtNLM"/>
    </source>
</evidence>
<evidence type="ECO:0000256" key="1">
    <source>
        <dbReference type="SAM" id="MobiDB-lite"/>
    </source>
</evidence>
<accession>A0ABW0W9Z3</accession>
<dbReference type="PANTHER" id="PTHR11102">
    <property type="entry name" value="SEL-1-LIKE PROTEIN"/>
    <property type="match status" value="1"/>
</dbReference>
<name>A0ABW0W9Z3_STRNO</name>
<evidence type="ECO:0000313" key="2">
    <source>
        <dbReference type="EMBL" id="MFC5655026.1"/>
    </source>
</evidence>
<dbReference type="EMBL" id="JBHSOE010000006">
    <property type="protein sequence ID" value="MFC5655026.1"/>
    <property type="molecule type" value="Genomic_DNA"/>
</dbReference>
<organism evidence="2 3">
    <name type="scientific">Streptomyces nogalater</name>
    <dbReference type="NCBI Taxonomy" id="38314"/>
    <lineage>
        <taxon>Bacteria</taxon>
        <taxon>Bacillati</taxon>
        <taxon>Actinomycetota</taxon>
        <taxon>Actinomycetes</taxon>
        <taxon>Kitasatosporales</taxon>
        <taxon>Streptomycetaceae</taxon>
        <taxon>Streptomyces</taxon>
    </lineage>
</organism>
<dbReference type="InterPro" id="IPR050767">
    <property type="entry name" value="Sel1_AlgK"/>
</dbReference>
<comment type="caution">
    <text evidence="2">The sequence shown here is derived from an EMBL/GenBank/DDBJ whole genome shotgun (WGS) entry which is preliminary data.</text>
</comment>
<proteinExistence type="predicted"/>
<dbReference type="RefSeq" id="WP_344346776.1">
    <property type="nucleotide sequence ID" value="NZ_BAAASM010000006.1"/>
</dbReference>
<gene>
    <name evidence="2" type="ORF">ACFP3J_05920</name>
</gene>
<dbReference type="SUPFAM" id="SSF81901">
    <property type="entry name" value="HCP-like"/>
    <property type="match status" value="2"/>
</dbReference>
<reference evidence="3" key="1">
    <citation type="journal article" date="2019" name="Int. J. Syst. Evol. Microbiol.">
        <title>The Global Catalogue of Microorganisms (GCM) 10K type strain sequencing project: providing services to taxonomists for standard genome sequencing and annotation.</title>
        <authorList>
            <consortium name="The Broad Institute Genomics Platform"/>
            <consortium name="The Broad Institute Genome Sequencing Center for Infectious Disease"/>
            <person name="Wu L."/>
            <person name="Ma J."/>
        </authorList>
    </citation>
    <scope>NUCLEOTIDE SEQUENCE [LARGE SCALE GENOMIC DNA]</scope>
    <source>
        <strain evidence="3">KCTC 5701</strain>
    </source>
</reference>
<keyword evidence="3" id="KW-1185">Reference proteome</keyword>
<dbReference type="PANTHER" id="PTHR11102:SF160">
    <property type="entry name" value="ERAD-ASSOCIATED E3 UBIQUITIN-PROTEIN LIGASE COMPONENT HRD3"/>
    <property type="match status" value="1"/>
</dbReference>
<evidence type="ECO:0000313" key="3">
    <source>
        <dbReference type="Proteomes" id="UP001596065"/>
    </source>
</evidence>
<dbReference type="InterPro" id="IPR011990">
    <property type="entry name" value="TPR-like_helical_dom_sf"/>
</dbReference>
<feature type="region of interest" description="Disordered" evidence="1">
    <location>
        <begin position="847"/>
        <end position="875"/>
    </location>
</feature>